<dbReference type="EMBL" id="JAOQIO010000086">
    <property type="protein sequence ID" value="MCU6794851.1"/>
    <property type="molecule type" value="Genomic_DNA"/>
</dbReference>
<reference evidence="1 2" key="1">
    <citation type="submission" date="2022-09" db="EMBL/GenBank/DDBJ databases">
        <authorList>
            <person name="Han X.L."/>
            <person name="Wang Q."/>
            <person name="Lu T."/>
        </authorList>
    </citation>
    <scope>NUCLEOTIDE SEQUENCE [LARGE SCALE GENOMIC DNA]</scope>
    <source>
        <strain evidence="1 2">WQ 127069</strain>
    </source>
</reference>
<comment type="caution">
    <text evidence="1">The sequence shown here is derived from an EMBL/GenBank/DDBJ whole genome shotgun (WGS) entry which is preliminary data.</text>
</comment>
<name>A0ABT2UJM7_9BACL</name>
<dbReference type="RefSeq" id="WP_262685943.1">
    <property type="nucleotide sequence ID" value="NZ_JAOQIO010000086.1"/>
</dbReference>
<gene>
    <name evidence="1" type="ORF">OB236_22315</name>
</gene>
<protein>
    <submittedName>
        <fullName evidence="1">Uncharacterized protein</fullName>
    </submittedName>
</protein>
<evidence type="ECO:0000313" key="1">
    <source>
        <dbReference type="EMBL" id="MCU6794851.1"/>
    </source>
</evidence>
<accession>A0ABT2UJM7</accession>
<keyword evidence="2" id="KW-1185">Reference proteome</keyword>
<dbReference type="Proteomes" id="UP001652445">
    <property type="component" value="Unassembled WGS sequence"/>
</dbReference>
<evidence type="ECO:0000313" key="2">
    <source>
        <dbReference type="Proteomes" id="UP001652445"/>
    </source>
</evidence>
<proteinExistence type="predicted"/>
<organism evidence="1 2">
    <name type="scientific">Paenibacillus baimaensis</name>
    <dbReference type="NCBI Taxonomy" id="2982185"/>
    <lineage>
        <taxon>Bacteria</taxon>
        <taxon>Bacillati</taxon>
        <taxon>Bacillota</taxon>
        <taxon>Bacilli</taxon>
        <taxon>Bacillales</taxon>
        <taxon>Paenibacillaceae</taxon>
        <taxon>Paenibacillus</taxon>
    </lineage>
</organism>
<sequence length="118" mass="14200">MREAALRLETSITTMTKIALEHSVRKGHRIFILKSFVDNLFELINNKSKVFNGESKLIELYHAQRYFIKTTNKTLKEYYKFLFETDIQSYIKPQKIGLERIYLNKQQLIQELRSYEFN</sequence>